<dbReference type="EMBL" id="MFIX01000184">
    <property type="protein sequence ID" value="OGG02386.1"/>
    <property type="molecule type" value="Genomic_DNA"/>
</dbReference>
<dbReference type="STRING" id="1817867.A3F83_12595"/>
<feature type="transmembrane region" description="Helical" evidence="5">
    <location>
        <begin position="12"/>
        <end position="37"/>
    </location>
</feature>
<dbReference type="Pfam" id="PF07690">
    <property type="entry name" value="MFS_1"/>
    <property type="match status" value="1"/>
</dbReference>
<evidence type="ECO:0000256" key="3">
    <source>
        <dbReference type="ARBA" id="ARBA00022989"/>
    </source>
</evidence>
<feature type="transmembrane region" description="Helical" evidence="5">
    <location>
        <begin position="175"/>
        <end position="195"/>
    </location>
</feature>
<feature type="transmembrane region" description="Helical" evidence="5">
    <location>
        <begin position="220"/>
        <end position="241"/>
    </location>
</feature>
<dbReference type="InterPro" id="IPR005829">
    <property type="entry name" value="Sugar_transporter_CS"/>
</dbReference>
<feature type="transmembrane region" description="Helical" evidence="5">
    <location>
        <begin position="105"/>
        <end position="129"/>
    </location>
</feature>
<feature type="transmembrane region" description="Helical" evidence="5">
    <location>
        <begin position="342"/>
        <end position="364"/>
    </location>
</feature>
<dbReference type="SUPFAM" id="SSF103473">
    <property type="entry name" value="MFS general substrate transporter"/>
    <property type="match status" value="1"/>
</dbReference>
<evidence type="ECO:0000256" key="2">
    <source>
        <dbReference type="ARBA" id="ARBA00022692"/>
    </source>
</evidence>
<feature type="transmembrane region" description="Helical" evidence="5">
    <location>
        <begin position="81"/>
        <end position="99"/>
    </location>
</feature>
<evidence type="ECO:0000259" key="6">
    <source>
        <dbReference type="PROSITE" id="PS50850"/>
    </source>
</evidence>
<dbReference type="InterPro" id="IPR052714">
    <property type="entry name" value="MFS_Exporter"/>
</dbReference>
<dbReference type="PANTHER" id="PTHR23531:SF1">
    <property type="entry name" value="QUINOLENE RESISTANCE PROTEIN NORA"/>
    <property type="match status" value="1"/>
</dbReference>
<reference evidence="7 8" key="1">
    <citation type="journal article" date="2016" name="Nat. Commun.">
        <title>Thousands of microbial genomes shed light on interconnected biogeochemical processes in an aquifer system.</title>
        <authorList>
            <person name="Anantharaman K."/>
            <person name="Brown C.T."/>
            <person name="Hug L.A."/>
            <person name="Sharon I."/>
            <person name="Castelle C.J."/>
            <person name="Probst A.J."/>
            <person name="Thomas B.C."/>
            <person name="Singh A."/>
            <person name="Wilkins M.J."/>
            <person name="Karaoz U."/>
            <person name="Brodie E.L."/>
            <person name="Williams K.H."/>
            <person name="Hubbard S.S."/>
            <person name="Banfield J.F."/>
        </authorList>
    </citation>
    <scope>NUCLEOTIDE SEQUENCE [LARGE SCALE GENOMIC DNA]</scope>
</reference>
<dbReference type="InterPro" id="IPR011701">
    <property type="entry name" value="MFS"/>
</dbReference>
<evidence type="ECO:0000313" key="8">
    <source>
        <dbReference type="Proteomes" id="UP000179129"/>
    </source>
</evidence>
<dbReference type="PROSITE" id="PS00216">
    <property type="entry name" value="SUGAR_TRANSPORT_1"/>
    <property type="match status" value="1"/>
</dbReference>
<dbReference type="Gene3D" id="1.20.1250.20">
    <property type="entry name" value="MFS general substrate transporter like domains"/>
    <property type="match status" value="1"/>
</dbReference>
<feature type="transmembrane region" description="Helical" evidence="5">
    <location>
        <begin position="282"/>
        <end position="301"/>
    </location>
</feature>
<dbReference type="GO" id="GO:0016020">
    <property type="term" value="C:membrane"/>
    <property type="evidence" value="ECO:0007669"/>
    <property type="project" value="UniProtKB-SubCell"/>
</dbReference>
<dbReference type="PROSITE" id="PS50850">
    <property type="entry name" value="MFS"/>
    <property type="match status" value="1"/>
</dbReference>
<organism evidence="7 8">
    <name type="scientific">Candidatus Glassbacteria bacterium RIFCSPLOWO2_12_FULL_58_11</name>
    <dbReference type="NCBI Taxonomy" id="1817867"/>
    <lineage>
        <taxon>Bacteria</taxon>
        <taxon>Candidatus Glassiibacteriota</taxon>
    </lineage>
</organism>
<sequence length="419" mass="46307">MPLNQTKSTEPLFTFAFIRILLIHFLAMGAVGIYFFLPRFIRLTGGEEFLIGLIMGAPAAMAIIFRLPTGNWIDRLGRKRMMVLGLFFFTIASALPVFARGAGLYLLLVRAAAGGATVIYFTAVVTYVAEKAREGRRAETVAIYGAGGFVAQAISPYLCEWLLKVLPLSPSHNYRALFGLAALLCGLAFLTCLGIEEDEPHEEQHLDPDPWYRVLSSPTMLYLVVPSIVFGSAYASIFNFITDFTQVRHLGEPSTFFLSYSITAIVLRLTTGRLLDRIDRRLVVLGSLVIIGVGLFYASISRGSLDLVLVGILTGTGHGYIFPSLSTLTYDSSQARNRGTSMSLYMLGFDISMMTVSPILGRIAQSWDYVAMYRVSGVLLLVGTLVYATGWRYHGRGALRWSSRRHGKDEFIKDTGILR</sequence>
<proteinExistence type="predicted"/>
<keyword evidence="4 5" id="KW-0472">Membrane</keyword>
<dbReference type="InterPro" id="IPR020846">
    <property type="entry name" value="MFS_dom"/>
</dbReference>
<name>A0A1F5YQI6_9BACT</name>
<accession>A0A1F5YQI6</accession>
<dbReference type="Proteomes" id="UP000179129">
    <property type="component" value="Unassembled WGS sequence"/>
</dbReference>
<dbReference type="InterPro" id="IPR036259">
    <property type="entry name" value="MFS_trans_sf"/>
</dbReference>
<evidence type="ECO:0000256" key="1">
    <source>
        <dbReference type="ARBA" id="ARBA00004141"/>
    </source>
</evidence>
<keyword evidence="2 5" id="KW-0812">Transmembrane</keyword>
<dbReference type="AlphaFoldDB" id="A0A1F5YQI6"/>
<evidence type="ECO:0000256" key="4">
    <source>
        <dbReference type="ARBA" id="ARBA00023136"/>
    </source>
</evidence>
<evidence type="ECO:0000256" key="5">
    <source>
        <dbReference type="SAM" id="Phobius"/>
    </source>
</evidence>
<evidence type="ECO:0000313" key="7">
    <source>
        <dbReference type="EMBL" id="OGG02386.1"/>
    </source>
</evidence>
<comment type="subcellular location">
    <subcellularLocation>
        <location evidence="1">Membrane</location>
        <topology evidence="1">Multi-pass membrane protein</topology>
    </subcellularLocation>
</comment>
<feature type="transmembrane region" description="Helical" evidence="5">
    <location>
        <begin position="370"/>
        <end position="390"/>
    </location>
</feature>
<feature type="domain" description="Major facilitator superfamily (MFS) profile" evidence="6">
    <location>
        <begin position="13"/>
        <end position="395"/>
    </location>
</feature>
<comment type="caution">
    <text evidence="7">The sequence shown here is derived from an EMBL/GenBank/DDBJ whole genome shotgun (WGS) entry which is preliminary data.</text>
</comment>
<dbReference type="GO" id="GO:0022857">
    <property type="term" value="F:transmembrane transporter activity"/>
    <property type="evidence" value="ECO:0007669"/>
    <property type="project" value="InterPro"/>
</dbReference>
<feature type="transmembrane region" description="Helical" evidence="5">
    <location>
        <begin position="49"/>
        <end position="69"/>
    </location>
</feature>
<keyword evidence="3 5" id="KW-1133">Transmembrane helix</keyword>
<feature type="transmembrane region" description="Helical" evidence="5">
    <location>
        <begin position="141"/>
        <end position="163"/>
    </location>
</feature>
<protein>
    <recommendedName>
        <fullName evidence="6">Major facilitator superfamily (MFS) profile domain-containing protein</fullName>
    </recommendedName>
</protein>
<dbReference type="PANTHER" id="PTHR23531">
    <property type="entry name" value="QUINOLENE RESISTANCE PROTEIN NORA"/>
    <property type="match status" value="1"/>
</dbReference>
<gene>
    <name evidence="7" type="ORF">A3F83_12595</name>
</gene>
<feature type="transmembrane region" description="Helical" evidence="5">
    <location>
        <begin position="307"/>
        <end position="330"/>
    </location>
</feature>